<dbReference type="Proteomes" id="UP000236664">
    <property type="component" value="Unassembled WGS sequence"/>
</dbReference>
<keyword evidence="3" id="KW-1185">Reference proteome</keyword>
<reference evidence="2 3" key="1">
    <citation type="submission" date="2017-06" db="EMBL/GenBank/DDBJ databases">
        <title>Genome of Fusarium nygamai isolate CS10214.</title>
        <authorList>
            <person name="Gardiner D.M."/>
            <person name="Obanor F."/>
            <person name="Kazan K."/>
        </authorList>
    </citation>
    <scope>NUCLEOTIDE SEQUENCE [LARGE SCALE GENOMIC DNA]</scope>
    <source>
        <strain evidence="2 3">CS10214</strain>
    </source>
</reference>
<proteinExistence type="predicted"/>
<name>A0A2K0WSQ7_GIBNY</name>
<feature type="region of interest" description="Disordered" evidence="1">
    <location>
        <begin position="15"/>
        <end position="43"/>
    </location>
</feature>
<comment type="caution">
    <text evidence="2">The sequence shown here is derived from an EMBL/GenBank/DDBJ whole genome shotgun (WGS) entry which is preliminary data.</text>
</comment>
<protein>
    <submittedName>
        <fullName evidence="2">Uncharacterized protein</fullName>
    </submittedName>
</protein>
<accession>A0A2K0WSQ7</accession>
<feature type="compositionally biased region" description="Acidic residues" evidence="1">
    <location>
        <begin position="20"/>
        <end position="31"/>
    </location>
</feature>
<evidence type="ECO:0000313" key="3">
    <source>
        <dbReference type="Proteomes" id="UP000236664"/>
    </source>
</evidence>
<evidence type="ECO:0000256" key="1">
    <source>
        <dbReference type="SAM" id="MobiDB-lite"/>
    </source>
</evidence>
<dbReference type="EMBL" id="MTQA01000026">
    <property type="protein sequence ID" value="PNP85290.1"/>
    <property type="molecule type" value="Genomic_DNA"/>
</dbReference>
<organism evidence="2 3">
    <name type="scientific">Gibberella nygamai</name>
    <name type="common">Bean root rot disease fungus</name>
    <name type="synonym">Fusarium nygamai</name>
    <dbReference type="NCBI Taxonomy" id="42673"/>
    <lineage>
        <taxon>Eukaryota</taxon>
        <taxon>Fungi</taxon>
        <taxon>Dikarya</taxon>
        <taxon>Ascomycota</taxon>
        <taxon>Pezizomycotina</taxon>
        <taxon>Sordariomycetes</taxon>
        <taxon>Hypocreomycetidae</taxon>
        <taxon>Hypocreales</taxon>
        <taxon>Nectriaceae</taxon>
        <taxon>Fusarium</taxon>
        <taxon>Fusarium fujikuroi species complex</taxon>
    </lineage>
</organism>
<evidence type="ECO:0000313" key="2">
    <source>
        <dbReference type="EMBL" id="PNP85290.1"/>
    </source>
</evidence>
<dbReference type="AlphaFoldDB" id="A0A2K0WSQ7"/>
<sequence length="43" mass="4920">MPLIKHLGNKNHLVTVKDSSDDDDDDDDDNDMYLRGRIPGESY</sequence>
<gene>
    <name evidence="2" type="ORF">FNYG_01349</name>
</gene>